<comment type="caution">
    <text evidence="2">The sequence shown here is derived from an EMBL/GenBank/DDBJ whole genome shotgun (WGS) entry which is preliminary data.</text>
</comment>
<feature type="domain" description="Conserved Oligomeric Golgi complex subunit 6 C-terminal" evidence="1">
    <location>
        <begin position="5"/>
        <end position="62"/>
    </location>
</feature>
<dbReference type="InterPro" id="IPR048369">
    <property type="entry name" value="COG6_C"/>
</dbReference>
<dbReference type="EMBL" id="CAAALY010007430">
    <property type="protein sequence ID" value="VEL09860.1"/>
    <property type="molecule type" value="Genomic_DNA"/>
</dbReference>
<accession>A0A448WEI5</accession>
<evidence type="ECO:0000313" key="3">
    <source>
        <dbReference type="Proteomes" id="UP000784294"/>
    </source>
</evidence>
<organism evidence="2 3">
    <name type="scientific">Protopolystoma xenopodis</name>
    <dbReference type="NCBI Taxonomy" id="117903"/>
    <lineage>
        <taxon>Eukaryota</taxon>
        <taxon>Metazoa</taxon>
        <taxon>Spiralia</taxon>
        <taxon>Lophotrochozoa</taxon>
        <taxon>Platyhelminthes</taxon>
        <taxon>Monogenea</taxon>
        <taxon>Polyopisthocotylea</taxon>
        <taxon>Polystomatidea</taxon>
        <taxon>Polystomatidae</taxon>
        <taxon>Protopolystoma</taxon>
    </lineage>
</organism>
<dbReference type="AlphaFoldDB" id="A0A448WEI5"/>
<keyword evidence="3" id="KW-1185">Reference proteome</keyword>
<sequence length="90" mass="9994">MYPANLNDYLANPDKYELPEIACLAVPRLRQLVRKRAADQFHTAYQQIYTALVDSLNGYSFSAPLHAGSLDLPVAILHTPAQVAQLILNT</sequence>
<dbReference type="OrthoDB" id="272987at2759"/>
<evidence type="ECO:0000259" key="1">
    <source>
        <dbReference type="Pfam" id="PF20653"/>
    </source>
</evidence>
<proteinExistence type="predicted"/>
<evidence type="ECO:0000313" key="2">
    <source>
        <dbReference type="EMBL" id="VEL09860.1"/>
    </source>
</evidence>
<dbReference type="Pfam" id="PF20653">
    <property type="entry name" value="COG6_C"/>
    <property type="match status" value="1"/>
</dbReference>
<reference evidence="2" key="1">
    <citation type="submission" date="2018-11" db="EMBL/GenBank/DDBJ databases">
        <authorList>
            <consortium name="Pathogen Informatics"/>
        </authorList>
    </citation>
    <scope>NUCLEOTIDE SEQUENCE</scope>
</reference>
<protein>
    <recommendedName>
        <fullName evidence="1">Conserved Oligomeric Golgi complex subunit 6 C-terminal domain-containing protein</fullName>
    </recommendedName>
</protein>
<name>A0A448WEI5_9PLAT</name>
<gene>
    <name evidence="2" type="ORF">PXEA_LOCUS3300</name>
</gene>
<dbReference type="Proteomes" id="UP000784294">
    <property type="component" value="Unassembled WGS sequence"/>
</dbReference>